<evidence type="ECO:0000256" key="1">
    <source>
        <dbReference type="SAM" id="MobiDB-lite"/>
    </source>
</evidence>
<comment type="caution">
    <text evidence="2">The sequence shown here is derived from an EMBL/GenBank/DDBJ whole genome shotgun (WGS) entry which is preliminary data.</text>
</comment>
<protein>
    <submittedName>
        <fullName evidence="2">Uncharacterized protein</fullName>
    </submittedName>
</protein>
<organism evidence="2 3">
    <name type="scientific">Sinanodonta woodiana</name>
    <name type="common">Chinese pond mussel</name>
    <name type="synonym">Anodonta woodiana</name>
    <dbReference type="NCBI Taxonomy" id="1069815"/>
    <lineage>
        <taxon>Eukaryota</taxon>
        <taxon>Metazoa</taxon>
        <taxon>Spiralia</taxon>
        <taxon>Lophotrochozoa</taxon>
        <taxon>Mollusca</taxon>
        <taxon>Bivalvia</taxon>
        <taxon>Autobranchia</taxon>
        <taxon>Heteroconchia</taxon>
        <taxon>Palaeoheterodonta</taxon>
        <taxon>Unionida</taxon>
        <taxon>Unionoidea</taxon>
        <taxon>Unionidae</taxon>
        <taxon>Unioninae</taxon>
        <taxon>Sinanodonta</taxon>
    </lineage>
</organism>
<dbReference type="EMBL" id="JBJQND010000001">
    <property type="protein sequence ID" value="KAL3889916.1"/>
    <property type="molecule type" value="Genomic_DNA"/>
</dbReference>
<gene>
    <name evidence="2" type="ORF">ACJMK2_002234</name>
</gene>
<reference evidence="2 3" key="1">
    <citation type="submission" date="2024-11" db="EMBL/GenBank/DDBJ databases">
        <title>Chromosome-level genome assembly of the freshwater bivalve Anodonta woodiana.</title>
        <authorList>
            <person name="Chen X."/>
        </authorList>
    </citation>
    <scope>NUCLEOTIDE SEQUENCE [LARGE SCALE GENOMIC DNA]</scope>
    <source>
        <strain evidence="2">MN2024</strain>
        <tissue evidence="2">Gills</tissue>
    </source>
</reference>
<accession>A0ABD3XWA3</accession>
<evidence type="ECO:0000313" key="3">
    <source>
        <dbReference type="Proteomes" id="UP001634394"/>
    </source>
</evidence>
<name>A0ABD3XWA3_SINWO</name>
<proteinExistence type="predicted"/>
<evidence type="ECO:0000313" key="2">
    <source>
        <dbReference type="EMBL" id="KAL3889916.1"/>
    </source>
</evidence>
<feature type="region of interest" description="Disordered" evidence="1">
    <location>
        <begin position="171"/>
        <end position="192"/>
    </location>
</feature>
<keyword evidence="3" id="KW-1185">Reference proteome</keyword>
<dbReference type="AlphaFoldDB" id="A0ABD3XWA3"/>
<sequence>MALHVKQACYCCSRHSNKMDIDSALNELGMLSTITESRKQYLQERNRTRSESSLTSKEKLAPLSPNRYQIIHIDKKYVTGISDFVNSNAQCSTGPQNSFDIGRSLESSPPVADFVSSYSKLPNLLESEIQRKLMSKIRHAKSRRFRKPYAVPWRLYHSFQESDLHKLRVSDTDTKLSKSNSTSPVKPMSDISLPRSRSFDNLNLDLVKLKLTDMFDKNSDKLEIDKMSQDMNHLHVSDS</sequence>
<dbReference type="Proteomes" id="UP001634394">
    <property type="component" value="Unassembled WGS sequence"/>
</dbReference>